<dbReference type="InterPro" id="IPR041701">
    <property type="entry name" value="MetN_ABC"/>
</dbReference>
<keyword evidence="5" id="KW-1003">Cell membrane</keyword>
<evidence type="ECO:0000313" key="13">
    <source>
        <dbReference type="Proteomes" id="UP000199647"/>
    </source>
</evidence>
<accession>A0A1H9PC82</accession>
<dbReference type="PANTHER" id="PTHR43166:SF30">
    <property type="entry name" value="METHIONINE IMPORT ATP-BINDING PROTEIN METN"/>
    <property type="match status" value="1"/>
</dbReference>
<dbReference type="InterPro" id="IPR017871">
    <property type="entry name" value="ABC_transporter-like_CS"/>
</dbReference>
<dbReference type="Gene3D" id="3.40.50.300">
    <property type="entry name" value="P-loop containing nucleotide triphosphate hydrolases"/>
    <property type="match status" value="1"/>
</dbReference>
<dbReference type="SUPFAM" id="SSF55021">
    <property type="entry name" value="ACT-like"/>
    <property type="match status" value="1"/>
</dbReference>
<dbReference type="GO" id="GO:0006865">
    <property type="term" value="P:amino acid transport"/>
    <property type="evidence" value="ECO:0007669"/>
    <property type="project" value="UniProtKB-KW"/>
</dbReference>
<reference evidence="12 13" key="1">
    <citation type="submission" date="2016-10" db="EMBL/GenBank/DDBJ databases">
        <authorList>
            <person name="de Groot N.N."/>
        </authorList>
    </citation>
    <scope>NUCLEOTIDE SEQUENCE [LARGE SCALE GENOMIC DNA]</scope>
    <source>
        <strain evidence="12 13">A52C2</strain>
    </source>
</reference>
<evidence type="ECO:0000259" key="11">
    <source>
        <dbReference type="PROSITE" id="PS50893"/>
    </source>
</evidence>
<dbReference type="InterPro" id="IPR003439">
    <property type="entry name" value="ABC_transporter-like_ATP-bd"/>
</dbReference>
<evidence type="ECO:0000313" key="12">
    <source>
        <dbReference type="EMBL" id="SER45781.1"/>
    </source>
</evidence>
<dbReference type="FunFam" id="3.40.50.300:FF:000056">
    <property type="entry name" value="Cell division ATP-binding protein FtsE"/>
    <property type="match status" value="1"/>
</dbReference>
<evidence type="ECO:0000256" key="8">
    <source>
        <dbReference type="ARBA" id="ARBA00022967"/>
    </source>
</evidence>
<evidence type="ECO:0000256" key="1">
    <source>
        <dbReference type="ARBA" id="ARBA00002579"/>
    </source>
</evidence>
<dbReference type="PROSITE" id="PS00211">
    <property type="entry name" value="ABC_TRANSPORTER_1"/>
    <property type="match status" value="1"/>
</dbReference>
<feature type="domain" description="ABC transporter" evidence="11">
    <location>
        <begin position="24"/>
        <end position="265"/>
    </location>
</feature>
<dbReference type="InterPro" id="IPR018449">
    <property type="entry name" value="NIL_domain"/>
</dbReference>
<dbReference type="InterPro" id="IPR045865">
    <property type="entry name" value="ACT-like_dom_sf"/>
</dbReference>
<evidence type="ECO:0000256" key="5">
    <source>
        <dbReference type="ARBA" id="ARBA00022475"/>
    </source>
</evidence>
<keyword evidence="10" id="KW-0472">Membrane</keyword>
<dbReference type="Pfam" id="PF00005">
    <property type="entry name" value="ABC_tran"/>
    <property type="match status" value="1"/>
</dbReference>
<keyword evidence="7 12" id="KW-0067">ATP-binding</keyword>
<dbReference type="InterPro" id="IPR027417">
    <property type="entry name" value="P-loop_NTPase"/>
</dbReference>
<sequence>MNAPAGQRLEGPGLAAHIAQEPAIAFRNVSKSFADAGGAAKVTALDALDFAVPRSSITCIIGRSGAGKSTLIRLVNGLEKPTSGSVIVDGTDVSALSESALRPVRRSIGMIFQHFNLLTSRTVYDNVALPLEIAGVNRRAIEAKVMPLLDLVGLADKSRRYPSELSGGQKQRVGIARALATDPKVLLSDEATSALDPETTRSILGLLKRINAELGLTVLLITHEMQVVKQVADRVAVIDGGRIVEEGDTYSVFTRPQHPTTRTLLADVVGVHLPAFVTSRLSPEPKPGADAVVKVIFTGPNATEPVLAKLGETMGLHLNILAGAVDEISGRPYGTLVVSMDAGPETLARARGFIHDLGLETEVLGYVV</sequence>
<dbReference type="Gene3D" id="3.30.70.260">
    <property type="match status" value="1"/>
</dbReference>
<dbReference type="PROSITE" id="PS50893">
    <property type="entry name" value="ABC_TRANSPORTER_2"/>
    <property type="match status" value="1"/>
</dbReference>
<keyword evidence="6" id="KW-0547">Nucleotide-binding</keyword>
<gene>
    <name evidence="12" type="ORF">SAMN05216548_11942</name>
</gene>
<keyword evidence="9" id="KW-0029">Amino-acid transport</keyword>
<proteinExistence type="inferred from homology"/>
<dbReference type="CDD" id="cd03258">
    <property type="entry name" value="ABC_MetN_methionine_transporter"/>
    <property type="match status" value="1"/>
</dbReference>
<dbReference type="RefSeq" id="WP_092499406.1">
    <property type="nucleotide sequence ID" value="NZ_FOFG01000019.1"/>
</dbReference>
<dbReference type="SUPFAM" id="SSF52540">
    <property type="entry name" value="P-loop containing nucleoside triphosphate hydrolases"/>
    <property type="match status" value="1"/>
</dbReference>
<dbReference type="PANTHER" id="PTHR43166">
    <property type="entry name" value="AMINO ACID IMPORT ATP-BINDING PROTEIN"/>
    <property type="match status" value="1"/>
</dbReference>
<dbReference type="GO" id="GO:0005886">
    <property type="term" value="C:plasma membrane"/>
    <property type="evidence" value="ECO:0007669"/>
    <property type="project" value="UniProtKB-ARBA"/>
</dbReference>
<evidence type="ECO:0000256" key="4">
    <source>
        <dbReference type="ARBA" id="ARBA00022448"/>
    </source>
</evidence>
<evidence type="ECO:0000256" key="7">
    <source>
        <dbReference type="ARBA" id="ARBA00022840"/>
    </source>
</evidence>
<dbReference type="SMART" id="SM00382">
    <property type="entry name" value="AAA"/>
    <property type="match status" value="1"/>
</dbReference>
<comment type="function">
    <text evidence="1">Part of the ABC transporter FtsEX involved in cellular division. Important for assembly or stability of the septal ring.</text>
</comment>
<dbReference type="EMBL" id="FOFG01000019">
    <property type="protein sequence ID" value="SER45781.1"/>
    <property type="molecule type" value="Genomic_DNA"/>
</dbReference>
<evidence type="ECO:0000256" key="3">
    <source>
        <dbReference type="ARBA" id="ARBA00020019"/>
    </source>
</evidence>
<dbReference type="OrthoDB" id="9802264at2"/>
<name>A0A1H9PC82_9HYPH</name>
<evidence type="ECO:0000256" key="10">
    <source>
        <dbReference type="ARBA" id="ARBA00023136"/>
    </source>
</evidence>
<comment type="similarity">
    <text evidence="2">Belongs to the ABC transporter superfamily.</text>
</comment>
<keyword evidence="8" id="KW-1278">Translocase</keyword>
<dbReference type="Proteomes" id="UP000199647">
    <property type="component" value="Unassembled WGS sequence"/>
</dbReference>
<evidence type="ECO:0000256" key="2">
    <source>
        <dbReference type="ARBA" id="ARBA00005417"/>
    </source>
</evidence>
<dbReference type="InterPro" id="IPR050086">
    <property type="entry name" value="MetN_ABC_transporter-like"/>
</dbReference>
<protein>
    <recommendedName>
        <fullName evidence="3">Cell division ATP-binding protein FtsE</fullName>
    </recommendedName>
</protein>
<evidence type="ECO:0000256" key="6">
    <source>
        <dbReference type="ARBA" id="ARBA00022741"/>
    </source>
</evidence>
<dbReference type="InterPro" id="IPR003593">
    <property type="entry name" value="AAA+_ATPase"/>
</dbReference>
<dbReference type="Pfam" id="PF09383">
    <property type="entry name" value="NIL"/>
    <property type="match status" value="1"/>
</dbReference>
<dbReference type="GO" id="GO:0005524">
    <property type="term" value="F:ATP binding"/>
    <property type="evidence" value="ECO:0007669"/>
    <property type="project" value="UniProtKB-KW"/>
</dbReference>
<dbReference type="STRING" id="1855383.SAMN05216548_11942"/>
<organism evidence="12 13">
    <name type="scientific">Faunimonas pinastri</name>
    <dbReference type="NCBI Taxonomy" id="1855383"/>
    <lineage>
        <taxon>Bacteria</taxon>
        <taxon>Pseudomonadati</taxon>
        <taxon>Pseudomonadota</taxon>
        <taxon>Alphaproteobacteria</taxon>
        <taxon>Hyphomicrobiales</taxon>
        <taxon>Afifellaceae</taxon>
        <taxon>Faunimonas</taxon>
    </lineage>
</organism>
<dbReference type="GO" id="GO:0016887">
    <property type="term" value="F:ATP hydrolysis activity"/>
    <property type="evidence" value="ECO:0007669"/>
    <property type="project" value="InterPro"/>
</dbReference>
<keyword evidence="4" id="KW-0813">Transport</keyword>
<dbReference type="SMART" id="SM00930">
    <property type="entry name" value="NIL"/>
    <property type="match status" value="1"/>
</dbReference>
<dbReference type="AlphaFoldDB" id="A0A1H9PC82"/>
<evidence type="ECO:0000256" key="9">
    <source>
        <dbReference type="ARBA" id="ARBA00022970"/>
    </source>
</evidence>
<keyword evidence="13" id="KW-1185">Reference proteome</keyword>